<evidence type="ECO:0000313" key="4">
    <source>
        <dbReference type="EMBL" id="SFF23340.1"/>
    </source>
</evidence>
<dbReference type="RefSeq" id="WP_091545796.1">
    <property type="nucleotide sequence ID" value="NZ_FONY01000021.1"/>
</dbReference>
<dbReference type="InterPro" id="IPR036680">
    <property type="entry name" value="SPOR-like_sf"/>
</dbReference>
<feature type="region of interest" description="Disordered" evidence="1">
    <location>
        <begin position="285"/>
        <end position="312"/>
    </location>
</feature>
<keyword evidence="2" id="KW-0472">Membrane</keyword>
<keyword evidence="2" id="KW-1133">Transmembrane helix</keyword>
<feature type="region of interest" description="Disordered" evidence="1">
    <location>
        <begin position="186"/>
        <end position="206"/>
    </location>
</feature>
<dbReference type="OrthoDB" id="653949at2"/>
<evidence type="ECO:0000256" key="2">
    <source>
        <dbReference type="SAM" id="Phobius"/>
    </source>
</evidence>
<evidence type="ECO:0000256" key="1">
    <source>
        <dbReference type="SAM" id="MobiDB-lite"/>
    </source>
</evidence>
<dbReference type="Gene3D" id="3.30.70.1070">
    <property type="entry name" value="Sporulation related repeat"/>
    <property type="match status" value="1"/>
</dbReference>
<dbReference type="AlphaFoldDB" id="A0A1I2H1R8"/>
<keyword evidence="5" id="KW-1185">Reference proteome</keyword>
<dbReference type="STRING" id="1003.SAMN04488541_102132"/>
<dbReference type="SUPFAM" id="SSF110997">
    <property type="entry name" value="Sporulation related repeat"/>
    <property type="match status" value="1"/>
</dbReference>
<reference evidence="4 5" key="1">
    <citation type="submission" date="2016-10" db="EMBL/GenBank/DDBJ databases">
        <authorList>
            <person name="de Groot N.N."/>
        </authorList>
    </citation>
    <scope>NUCLEOTIDE SEQUENCE [LARGE SCALE GENOMIC DNA]</scope>
    <source>
        <strain>GEY</strain>
        <strain evidence="5">DSM 9560</strain>
    </source>
</reference>
<dbReference type="InterPro" id="IPR007730">
    <property type="entry name" value="SPOR-like_dom"/>
</dbReference>
<protein>
    <submittedName>
        <fullName evidence="4">Sporulation related domain-containing protein</fullName>
    </submittedName>
</protein>
<organism evidence="4 5">
    <name type="scientific">Thermoflexibacter ruber</name>
    <dbReference type="NCBI Taxonomy" id="1003"/>
    <lineage>
        <taxon>Bacteria</taxon>
        <taxon>Pseudomonadati</taxon>
        <taxon>Bacteroidota</taxon>
        <taxon>Cytophagia</taxon>
        <taxon>Cytophagales</taxon>
        <taxon>Thermoflexibacteraceae</taxon>
        <taxon>Thermoflexibacter</taxon>
    </lineage>
</organism>
<feature type="transmembrane region" description="Helical" evidence="2">
    <location>
        <begin position="214"/>
        <end position="234"/>
    </location>
</feature>
<accession>A0A1I2H1R8</accession>
<dbReference type="EMBL" id="FONY01000021">
    <property type="protein sequence ID" value="SFF23340.1"/>
    <property type="molecule type" value="Genomic_DNA"/>
</dbReference>
<evidence type="ECO:0000259" key="3">
    <source>
        <dbReference type="PROSITE" id="PS51724"/>
    </source>
</evidence>
<dbReference type="InterPro" id="IPR040495">
    <property type="entry name" value="HU-CCDC81_bac_1"/>
</dbReference>
<feature type="domain" description="SPOR" evidence="3">
    <location>
        <begin position="318"/>
        <end position="395"/>
    </location>
</feature>
<keyword evidence="2" id="KW-0812">Transmembrane</keyword>
<proteinExistence type="predicted"/>
<gene>
    <name evidence="4" type="ORF">SAMN04488541_102132</name>
</gene>
<dbReference type="Pfam" id="PF05036">
    <property type="entry name" value="SPOR"/>
    <property type="match status" value="1"/>
</dbReference>
<sequence length="395" mass="44998">MIEKYIKELLLTQDKVTVPHLGTFTASFSPSRISADGTTLLPPHKEISFSIYIREEDRNDDFMKAVMKAENIGYYDFNESLLAFVEQVQQSIATYGKYHLEGLGTLVKDAYNKIILQQDPNEFLLGDSFGLPTLDTNFVHKSKEQEVPEIEEVKPLETQPSEEKPNATKTKVVEKYEEANRQEIKRQQEILEQKTNKDPKTNLDTKQAERKTDLTWWIAVVPMVFLLAFLIYLFTSPEAMQNFKSYFTSEEKVSEEVNNPINEEITSSLDSEEDSNLITEEINPIDNRLSDNPTPIQDTKPVTEPPPVVKDSKASNDELVAGKFYLVYGSFSAKNGAEKARKMLENQGLEVKLIFLSAKNMYRVVIGEFNSYEEANNKKVALGSDFSQTWVLKGE</sequence>
<dbReference type="GO" id="GO:0042834">
    <property type="term" value="F:peptidoglycan binding"/>
    <property type="evidence" value="ECO:0007669"/>
    <property type="project" value="InterPro"/>
</dbReference>
<name>A0A1I2H1R8_9BACT</name>
<dbReference type="Proteomes" id="UP000199513">
    <property type="component" value="Unassembled WGS sequence"/>
</dbReference>
<dbReference type="Pfam" id="PF18174">
    <property type="entry name" value="HU-CCDC81_bac_1"/>
    <property type="match status" value="1"/>
</dbReference>
<evidence type="ECO:0000313" key="5">
    <source>
        <dbReference type="Proteomes" id="UP000199513"/>
    </source>
</evidence>
<dbReference type="PROSITE" id="PS51724">
    <property type="entry name" value="SPOR"/>
    <property type="match status" value="1"/>
</dbReference>